<gene>
    <name evidence="2" type="ORF">EDD34_1771</name>
</gene>
<organism evidence="2 3">
    <name type="scientific">Myceligenerans xiligouense</name>
    <dbReference type="NCBI Taxonomy" id="253184"/>
    <lineage>
        <taxon>Bacteria</taxon>
        <taxon>Bacillati</taxon>
        <taxon>Actinomycetota</taxon>
        <taxon>Actinomycetes</taxon>
        <taxon>Micrococcales</taxon>
        <taxon>Promicromonosporaceae</taxon>
        <taxon>Myceligenerans</taxon>
    </lineage>
</organism>
<evidence type="ECO:0000313" key="3">
    <source>
        <dbReference type="Proteomes" id="UP000280501"/>
    </source>
</evidence>
<dbReference type="Gene3D" id="3.40.50.1820">
    <property type="entry name" value="alpha/beta hydrolase"/>
    <property type="match status" value="1"/>
</dbReference>
<protein>
    <submittedName>
        <fullName evidence="2">Pimeloyl-ACP methyl ester carboxylesterase</fullName>
    </submittedName>
</protein>
<name>A0A3N4ZMJ3_9MICO</name>
<dbReference type="PANTHER" id="PTHR43139">
    <property type="entry name" value="SI:DKEY-122A22.2"/>
    <property type="match status" value="1"/>
</dbReference>
<dbReference type="GO" id="GO:0003824">
    <property type="term" value="F:catalytic activity"/>
    <property type="evidence" value="ECO:0007669"/>
    <property type="project" value="UniProtKB-ARBA"/>
</dbReference>
<evidence type="ECO:0000313" key="2">
    <source>
        <dbReference type="EMBL" id="RPF21151.1"/>
    </source>
</evidence>
<reference evidence="2 3" key="1">
    <citation type="submission" date="2018-11" db="EMBL/GenBank/DDBJ databases">
        <title>Sequencing the genomes of 1000 actinobacteria strains.</title>
        <authorList>
            <person name="Klenk H.-P."/>
        </authorList>
    </citation>
    <scope>NUCLEOTIDE SEQUENCE [LARGE SCALE GENOMIC DNA]</scope>
    <source>
        <strain evidence="2 3">DSM 15700</strain>
    </source>
</reference>
<dbReference type="RefSeq" id="WP_123814224.1">
    <property type="nucleotide sequence ID" value="NZ_RKQZ01000001.1"/>
</dbReference>
<dbReference type="PRINTS" id="PR00111">
    <property type="entry name" value="ABHYDROLASE"/>
</dbReference>
<dbReference type="Pfam" id="PF12697">
    <property type="entry name" value="Abhydrolase_6"/>
    <property type="match status" value="1"/>
</dbReference>
<sequence>MTEYPELHHERAGSAHAPLLFLHGGTVAGWSWEEQVEAFTDRQVVTPDLPGFGRRARDDWPGLHGAADIVAEQLATLGVAGPVDVVGLSFGGLVGLHVAARHPGLVRTLLVSGPMLAPAGTAVRVAGRLQLSAWNAPWFWKAQATAMGLPAEAREVFVRHGLTIRRETMHRIAAEIYPRGGLPANISRYTGPLLGLAGARESAYFRRSLRALRQAVPQAEIRLAPRMHHIWSIEDTSLFNAVTGSWVEGRVDPRLLPL</sequence>
<evidence type="ECO:0000259" key="1">
    <source>
        <dbReference type="Pfam" id="PF12697"/>
    </source>
</evidence>
<dbReference type="InterPro" id="IPR052370">
    <property type="entry name" value="Meta-cleavage_hydrolase"/>
</dbReference>
<dbReference type="PANTHER" id="PTHR43139:SF52">
    <property type="entry name" value="SI:DKEY-122A22.2"/>
    <property type="match status" value="1"/>
</dbReference>
<dbReference type="InterPro" id="IPR029058">
    <property type="entry name" value="AB_hydrolase_fold"/>
</dbReference>
<dbReference type="OrthoDB" id="3519228at2"/>
<keyword evidence="3" id="KW-1185">Reference proteome</keyword>
<dbReference type="AlphaFoldDB" id="A0A3N4ZMJ3"/>
<dbReference type="InterPro" id="IPR000073">
    <property type="entry name" value="AB_hydrolase_1"/>
</dbReference>
<comment type="caution">
    <text evidence="2">The sequence shown here is derived from an EMBL/GenBank/DDBJ whole genome shotgun (WGS) entry which is preliminary data.</text>
</comment>
<dbReference type="Proteomes" id="UP000280501">
    <property type="component" value="Unassembled WGS sequence"/>
</dbReference>
<feature type="domain" description="AB hydrolase-1" evidence="1">
    <location>
        <begin position="19"/>
        <end position="233"/>
    </location>
</feature>
<proteinExistence type="predicted"/>
<dbReference type="SUPFAM" id="SSF53474">
    <property type="entry name" value="alpha/beta-Hydrolases"/>
    <property type="match status" value="1"/>
</dbReference>
<dbReference type="EMBL" id="RKQZ01000001">
    <property type="protein sequence ID" value="RPF21151.1"/>
    <property type="molecule type" value="Genomic_DNA"/>
</dbReference>
<accession>A0A3N4ZMJ3</accession>